<evidence type="ECO:0000256" key="1">
    <source>
        <dbReference type="SAM" id="MobiDB-lite"/>
    </source>
</evidence>
<dbReference type="EMBL" id="CP036498">
    <property type="protein sequence ID" value="QUS40671.1"/>
    <property type="molecule type" value="Genomic_DNA"/>
</dbReference>
<gene>
    <name evidence="2" type="ORF">RPMA_18915</name>
</gene>
<feature type="compositionally biased region" description="Basic residues" evidence="1">
    <location>
        <begin position="1"/>
        <end position="14"/>
    </location>
</feature>
<reference evidence="2 3" key="1">
    <citation type="submission" date="2019-02" db="EMBL/GenBank/DDBJ databases">
        <title>Emended description of the genus Rhodopseudomonas and description of Rhodopseudomonas albus sp. nov., a non-phototrophic, heavy-metal-tolerant bacterium isolated from garden soil.</title>
        <authorList>
            <person name="Bao Z."/>
            <person name="Cao W.W."/>
            <person name="Sato Y."/>
            <person name="Nishizawa T."/>
            <person name="Zhao J."/>
            <person name="Guo Y."/>
            <person name="Ohta H."/>
        </authorList>
    </citation>
    <scope>NUCLEOTIDE SEQUENCE [LARGE SCALE GENOMIC DNA]</scope>
    <source>
        <strain evidence="2 3">SK50-23</strain>
    </source>
</reference>
<feature type="compositionally biased region" description="Low complexity" evidence="1">
    <location>
        <begin position="18"/>
        <end position="28"/>
    </location>
</feature>
<proteinExistence type="predicted"/>
<keyword evidence="3" id="KW-1185">Reference proteome</keyword>
<sequence length="70" mass="7691">MDRTNTAKKPRGGRRPGAGRPRASGRYGEPTLPVRIPISLILPVRRLLELGPRKLALIDMHQWNAPVSGA</sequence>
<name>A0ABX8ABK1_9BRAD</name>
<evidence type="ECO:0000313" key="2">
    <source>
        <dbReference type="EMBL" id="QUS40671.1"/>
    </source>
</evidence>
<evidence type="ECO:0000313" key="3">
    <source>
        <dbReference type="Proteomes" id="UP000682843"/>
    </source>
</evidence>
<feature type="region of interest" description="Disordered" evidence="1">
    <location>
        <begin position="1"/>
        <end position="30"/>
    </location>
</feature>
<protein>
    <submittedName>
        <fullName evidence="2">Uncharacterized protein</fullName>
    </submittedName>
</protein>
<organism evidence="2 3">
    <name type="scientific">Tardiphaga alba</name>
    <dbReference type="NCBI Taxonomy" id="340268"/>
    <lineage>
        <taxon>Bacteria</taxon>
        <taxon>Pseudomonadati</taxon>
        <taxon>Pseudomonadota</taxon>
        <taxon>Alphaproteobacteria</taxon>
        <taxon>Hyphomicrobiales</taxon>
        <taxon>Nitrobacteraceae</taxon>
        <taxon>Tardiphaga</taxon>
    </lineage>
</organism>
<dbReference type="Proteomes" id="UP000682843">
    <property type="component" value="Chromosome"/>
</dbReference>
<accession>A0ABX8ABK1</accession>